<evidence type="ECO:0000313" key="1">
    <source>
        <dbReference type="EMBL" id="CAI9733025.1"/>
    </source>
</evidence>
<dbReference type="PANTHER" id="PTHR47642:SF8">
    <property type="entry name" value="ATP-DEPENDENT DNA HELICASE"/>
    <property type="match status" value="1"/>
</dbReference>
<keyword evidence="2" id="KW-1185">Reference proteome</keyword>
<protein>
    <recommendedName>
        <fullName evidence="3">ATP-dependent DNA helicase PIF1-like</fullName>
    </recommendedName>
</protein>
<gene>
    <name evidence="1" type="ORF">OCTVUL_1B023473</name>
</gene>
<evidence type="ECO:0008006" key="3">
    <source>
        <dbReference type="Google" id="ProtNLM"/>
    </source>
</evidence>
<accession>A0AA36FCG7</accession>
<reference evidence="1" key="1">
    <citation type="submission" date="2023-08" db="EMBL/GenBank/DDBJ databases">
        <authorList>
            <person name="Alioto T."/>
            <person name="Alioto T."/>
            <person name="Gomez Garrido J."/>
        </authorList>
    </citation>
    <scope>NUCLEOTIDE SEQUENCE</scope>
</reference>
<sequence>MTSKLSTKKKGVQTGLINVAISTEASDTGGLREVVSVAVSARVMIPVNIDVSDGLANGICGTDVGIDNTGSDVHTILVKFNSERVGKQAIADNQYKKSFPGVVPIKRLDVQFYTGRGRRSVEAKRSQFPLSLAWGCTIHKVQGKIMDKIVVAMQGKGSFMPGQEYFALSRVRHLSGLFLLGFDVSAIRTSTSVVREMDRLRQQTLSETLPSAAPTVTHG</sequence>
<evidence type="ECO:0000313" key="2">
    <source>
        <dbReference type="Proteomes" id="UP001162480"/>
    </source>
</evidence>
<name>A0AA36FCG7_OCTVU</name>
<dbReference type="EMBL" id="OX597827">
    <property type="protein sequence ID" value="CAI9733025.1"/>
    <property type="molecule type" value="Genomic_DNA"/>
</dbReference>
<dbReference type="InterPro" id="IPR027417">
    <property type="entry name" value="P-loop_NTPase"/>
</dbReference>
<organism evidence="1 2">
    <name type="scientific">Octopus vulgaris</name>
    <name type="common">Common octopus</name>
    <dbReference type="NCBI Taxonomy" id="6645"/>
    <lineage>
        <taxon>Eukaryota</taxon>
        <taxon>Metazoa</taxon>
        <taxon>Spiralia</taxon>
        <taxon>Lophotrochozoa</taxon>
        <taxon>Mollusca</taxon>
        <taxon>Cephalopoda</taxon>
        <taxon>Coleoidea</taxon>
        <taxon>Octopodiformes</taxon>
        <taxon>Octopoda</taxon>
        <taxon>Incirrata</taxon>
        <taxon>Octopodidae</taxon>
        <taxon>Octopus</taxon>
    </lineage>
</organism>
<proteinExistence type="predicted"/>
<dbReference type="InterPro" id="IPR051055">
    <property type="entry name" value="PIF1_helicase"/>
</dbReference>
<dbReference type="PANTHER" id="PTHR47642">
    <property type="entry name" value="ATP-DEPENDENT DNA HELICASE"/>
    <property type="match status" value="1"/>
</dbReference>
<dbReference type="SUPFAM" id="SSF52540">
    <property type="entry name" value="P-loop containing nucleoside triphosphate hydrolases"/>
    <property type="match status" value="1"/>
</dbReference>
<dbReference type="AlphaFoldDB" id="A0AA36FCG7"/>
<dbReference type="Proteomes" id="UP001162480">
    <property type="component" value="Chromosome 14"/>
</dbReference>